<dbReference type="SUPFAM" id="SSF54001">
    <property type="entry name" value="Cysteine proteinases"/>
    <property type="match status" value="1"/>
</dbReference>
<dbReference type="Pfam" id="PF13529">
    <property type="entry name" value="Peptidase_C39_2"/>
    <property type="match status" value="1"/>
</dbReference>
<evidence type="ECO:0000313" key="4">
    <source>
        <dbReference type="Proteomes" id="UP001589894"/>
    </source>
</evidence>
<evidence type="ECO:0000259" key="2">
    <source>
        <dbReference type="Pfam" id="PF13529"/>
    </source>
</evidence>
<feature type="domain" description="Peptidase C39-like" evidence="2">
    <location>
        <begin position="112"/>
        <end position="248"/>
    </location>
</feature>
<sequence>MNHPRPQFPNALRRPLGRVALLAGGVAVAAAVTGVSVTLAGGAPNPPGSSTVAAAEIAAPTSAAAAPSASQPGAPASSAAPAPTTPASKPAPSTAAPKPKPKPKPPAARSLKYDYEAQITGWYCGPAATRIALTVAGLHPSQDAVAAALNTTENGTDSAEDTTRVLNRLIKTDFYSTREFAGTPTSAQVGRLRTDVVQAITSGHAVVANIVGSQVDTEGGWHYYDGGHYLTVVGYKDNGRTIKIADPAYVNGQSEYWMDTTDFANWMASRGYSA</sequence>
<name>A0ABV6P1J3_9ACTN</name>
<comment type="caution">
    <text evidence="3">The sequence shown here is derived from an EMBL/GenBank/DDBJ whole genome shotgun (WGS) entry which is preliminary data.</text>
</comment>
<dbReference type="Gene3D" id="3.90.70.10">
    <property type="entry name" value="Cysteine proteinases"/>
    <property type="match status" value="1"/>
</dbReference>
<keyword evidence="4" id="KW-1185">Reference proteome</keyword>
<dbReference type="InterPro" id="IPR038765">
    <property type="entry name" value="Papain-like_cys_pep_sf"/>
</dbReference>
<feature type="region of interest" description="Disordered" evidence="1">
    <location>
        <begin position="64"/>
        <end position="109"/>
    </location>
</feature>
<gene>
    <name evidence="3" type="ORF">ACFFHU_20815</name>
</gene>
<dbReference type="Proteomes" id="UP001589894">
    <property type="component" value="Unassembled WGS sequence"/>
</dbReference>
<protein>
    <submittedName>
        <fullName evidence="3">C39 family peptidase</fullName>
    </submittedName>
</protein>
<accession>A0ABV6P1J3</accession>
<proteinExistence type="predicted"/>
<reference evidence="3 4" key="1">
    <citation type="submission" date="2024-09" db="EMBL/GenBank/DDBJ databases">
        <authorList>
            <person name="Sun Q."/>
            <person name="Mori K."/>
        </authorList>
    </citation>
    <scope>NUCLEOTIDE SEQUENCE [LARGE SCALE GENOMIC DNA]</scope>
    <source>
        <strain evidence="3 4">TBRC 2205</strain>
    </source>
</reference>
<evidence type="ECO:0000256" key="1">
    <source>
        <dbReference type="SAM" id="MobiDB-lite"/>
    </source>
</evidence>
<feature type="compositionally biased region" description="Low complexity" evidence="1">
    <location>
        <begin position="64"/>
        <end position="97"/>
    </location>
</feature>
<dbReference type="EMBL" id="JBHLUE010000017">
    <property type="protein sequence ID" value="MFC0566569.1"/>
    <property type="molecule type" value="Genomic_DNA"/>
</dbReference>
<organism evidence="3 4">
    <name type="scientific">Plantactinospora siamensis</name>
    <dbReference type="NCBI Taxonomy" id="555372"/>
    <lineage>
        <taxon>Bacteria</taxon>
        <taxon>Bacillati</taxon>
        <taxon>Actinomycetota</taxon>
        <taxon>Actinomycetes</taxon>
        <taxon>Micromonosporales</taxon>
        <taxon>Micromonosporaceae</taxon>
        <taxon>Plantactinospora</taxon>
    </lineage>
</organism>
<dbReference type="InterPro" id="IPR039564">
    <property type="entry name" value="Peptidase_C39-like"/>
</dbReference>
<evidence type="ECO:0000313" key="3">
    <source>
        <dbReference type="EMBL" id="MFC0566569.1"/>
    </source>
</evidence>
<dbReference type="RefSeq" id="WP_377341368.1">
    <property type="nucleotide sequence ID" value="NZ_JBHLUE010000017.1"/>
</dbReference>